<dbReference type="InterPro" id="IPR038885">
    <property type="entry name" value="PLB1"/>
</dbReference>
<organism evidence="2 3">
    <name type="scientific">Blyttiomyces helicus</name>
    <dbReference type="NCBI Taxonomy" id="388810"/>
    <lineage>
        <taxon>Eukaryota</taxon>
        <taxon>Fungi</taxon>
        <taxon>Fungi incertae sedis</taxon>
        <taxon>Chytridiomycota</taxon>
        <taxon>Chytridiomycota incertae sedis</taxon>
        <taxon>Chytridiomycetes</taxon>
        <taxon>Chytridiomycetes incertae sedis</taxon>
        <taxon>Blyttiomyces</taxon>
    </lineage>
</organism>
<proteinExistence type="predicted"/>
<dbReference type="OrthoDB" id="10265800at2759"/>
<feature type="non-terminal residue" evidence="2">
    <location>
        <position position="179"/>
    </location>
</feature>
<dbReference type="GO" id="GO:0006644">
    <property type="term" value="P:phospholipid metabolic process"/>
    <property type="evidence" value="ECO:0007669"/>
    <property type="project" value="TreeGrafter"/>
</dbReference>
<dbReference type="PANTHER" id="PTHR21325">
    <property type="entry name" value="PHOSPHOLIPASE B, PLB1"/>
    <property type="match status" value="1"/>
</dbReference>
<protein>
    <recommendedName>
        <fullName evidence="4">SGNH hydrolase-type esterase domain-containing protein</fullName>
    </recommendedName>
</protein>
<keyword evidence="3" id="KW-1185">Reference proteome</keyword>
<evidence type="ECO:0000256" key="1">
    <source>
        <dbReference type="SAM" id="SignalP"/>
    </source>
</evidence>
<gene>
    <name evidence="2" type="ORF">BDK51DRAFT_51817</name>
</gene>
<keyword evidence="1" id="KW-0732">Signal</keyword>
<name>A0A4P9W322_9FUNG</name>
<reference evidence="3" key="1">
    <citation type="journal article" date="2018" name="Nat. Microbiol.">
        <title>Leveraging single-cell genomics to expand the fungal tree of life.</title>
        <authorList>
            <person name="Ahrendt S.R."/>
            <person name="Quandt C.A."/>
            <person name="Ciobanu D."/>
            <person name="Clum A."/>
            <person name="Salamov A."/>
            <person name="Andreopoulos B."/>
            <person name="Cheng J.F."/>
            <person name="Woyke T."/>
            <person name="Pelin A."/>
            <person name="Henrissat B."/>
            <person name="Reynolds N.K."/>
            <person name="Benny G.L."/>
            <person name="Smith M.E."/>
            <person name="James T.Y."/>
            <person name="Grigoriev I.V."/>
        </authorList>
    </citation>
    <scope>NUCLEOTIDE SEQUENCE [LARGE SCALE GENOMIC DNA]</scope>
</reference>
<dbReference type="PANTHER" id="PTHR21325:SF31">
    <property type="entry name" value="GH22081P-RELATED"/>
    <property type="match status" value="1"/>
</dbReference>
<dbReference type="GO" id="GO:0004620">
    <property type="term" value="F:phospholipase activity"/>
    <property type="evidence" value="ECO:0007669"/>
    <property type="project" value="InterPro"/>
</dbReference>
<evidence type="ECO:0000313" key="2">
    <source>
        <dbReference type="EMBL" id="RKO84476.1"/>
    </source>
</evidence>
<dbReference type="AlphaFoldDB" id="A0A4P9W322"/>
<feature type="signal peptide" evidence="1">
    <location>
        <begin position="1"/>
        <end position="20"/>
    </location>
</feature>
<evidence type="ECO:0000313" key="3">
    <source>
        <dbReference type="Proteomes" id="UP000269721"/>
    </source>
</evidence>
<sequence>MSAFLRIALPLALGAVAATAQSGQIVQSVADCPALPVRAVAPTNVTDLAPSDFKALMIIGDSILAGFGELGAQRLTNLTHDLFEDRGISYGSGADAGADSLFNYFAQFSPSLQGGSHGQHLFEVCYGILCPPGTHIPAIDGLNAAQSGAMVSNLMEEVDYIVGQLQASTVIDMENDWKV</sequence>
<evidence type="ECO:0008006" key="4">
    <source>
        <dbReference type="Google" id="ProtNLM"/>
    </source>
</evidence>
<accession>A0A4P9W322</accession>
<dbReference type="EMBL" id="ML000059">
    <property type="protein sequence ID" value="RKO84476.1"/>
    <property type="molecule type" value="Genomic_DNA"/>
</dbReference>
<feature type="chain" id="PRO_5020780566" description="SGNH hydrolase-type esterase domain-containing protein" evidence="1">
    <location>
        <begin position="21"/>
        <end position="179"/>
    </location>
</feature>
<dbReference type="Proteomes" id="UP000269721">
    <property type="component" value="Unassembled WGS sequence"/>
</dbReference>